<organism evidence="2 3">
    <name type="scientific">Fasciolopsis buskii</name>
    <dbReference type="NCBI Taxonomy" id="27845"/>
    <lineage>
        <taxon>Eukaryota</taxon>
        <taxon>Metazoa</taxon>
        <taxon>Spiralia</taxon>
        <taxon>Lophotrochozoa</taxon>
        <taxon>Platyhelminthes</taxon>
        <taxon>Trematoda</taxon>
        <taxon>Digenea</taxon>
        <taxon>Plagiorchiida</taxon>
        <taxon>Echinostomata</taxon>
        <taxon>Echinostomatoidea</taxon>
        <taxon>Fasciolidae</taxon>
        <taxon>Fasciolopsis</taxon>
    </lineage>
</organism>
<reference evidence="2" key="1">
    <citation type="submission" date="2019-05" db="EMBL/GenBank/DDBJ databases">
        <title>Annotation for the trematode Fasciolopsis buski.</title>
        <authorList>
            <person name="Choi Y.-J."/>
        </authorList>
    </citation>
    <scope>NUCLEOTIDE SEQUENCE</scope>
    <source>
        <strain evidence="2">HT</strain>
        <tissue evidence="2">Whole worm</tissue>
    </source>
</reference>
<sequence>MISATQFPRQICHEIGATLGSSHAKIGDLDRSSARPVEQSDQSAHSSYSLSAASGSTALDQLGPLERIRHHPALIRFRLPSPVAASQSPTQPSGHPVTFEFAAFAFSLGLNGGKPCSALDPIPYERRFNGANDELDCQTDTEHCHETTPPTWSAVLISPAPLGSTTLTCFRVS</sequence>
<protein>
    <submittedName>
        <fullName evidence="2">Uncharacterized protein</fullName>
    </submittedName>
</protein>
<proteinExistence type="predicted"/>
<evidence type="ECO:0000313" key="2">
    <source>
        <dbReference type="EMBL" id="KAA0186740.1"/>
    </source>
</evidence>
<name>A0A8E0VGA7_9TREM</name>
<accession>A0A8E0VGA7</accession>
<evidence type="ECO:0000313" key="3">
    <source>
        <dbReference type="Proteomes" id="UP000728185"/>
    </source>
</evidence>
<feature type="compositionally biased region" description="Low complexity" evidence="1">
    <location>
        <begin position="40"/>
        <end position="51"/>
    </location>
</feature>
<feature type="region of interest" description="Disordered" evidence="1">
    <location>
        <begin position="26"/>
        <end position="51"/>
    </location>
</feature>
<gene>
    <name evidence="2" type="ORF">FBUS_08106</name>
</gene>
<comment type="caution">
    <text evidence="2">The sequence shown here is derived from an EMBL/GenBank/DDBJ whole genome shotgun (WGS) entry which is preliminary data.</text>
</comment>
<evidence type="ECO:0000256" key="1">
    <source>
        <dbReference type="SAM" id="MobiDB-lite"/>
    </source>
</evidence>
<dbReference type="EMBL" id="LUCM01009588">
    <property type="protein sequence ID" value="KAA0186740.1"/>
    <property type="molecule type" value="Genomic_DNA"/>
</dbReference>
<dbReference type="Proteomes" id="UP000728185">
    <property type="component" value="Unassembled WGS sequence"/>
</dbReference>
<keyword evidence="3" id="KW-1185">Reference proteome</keyword>
<dbReference type="AlphaFoldDB" id="A0A8E0VGA7"/>